<dbReference type="CDD" id="cd06161">
    <property type="entry name" value="S2P-M50_SpoIVFB"/>
    <property type="match status" value="1"/>
</dbReference>
<accession>A0A178A2Q0</accession>
<keyword evidence="6" id="KW-0479">Metal-binding</keyword>
<keyword evidence="8" id="KW-0862">Zinc</keyword>
<evidence type="ECO:0000256" key="5">
    <source>
        <dbReference type="ARBA" id="ARBA00022692"/>
    </source>
</evidence>
<comment type="cofactor">
    <cofactor evidence="1">
        <name>Zn(2+)</name>
        <dbReference type="ChEBI" id="CHEBI:29105"/>
    </cofactor>
</comment>
<keyword evidence="9 12" id="KW-1133">Transmembrane helix</keyword>
<keyword evidence="4" id="KW-0645">Protease</keyword>
<dbReference type="GO" id="GO:0008237">
    <property type="term" value="F:metallopeptidase activity"/>
    <property type="evidence" value="ECO:0007669"/>
    <property type="project" value="UniProtKB-KW"/>
</dbReference>
<comment type="similarity">
    <text evidence="3">Belongs to the peptidase M50B family.</text>
</comment>
<comment type="caution">
    <text evidence="14">The sequence shown here is derived from an EMBL/GenBank/DDBJ whole genome shotgun (WGS) entry which is preliminary data.</text>
</comment>
<keyword evidence="7" id="KW-0378">Hydrolase</keyword>
<dbReference type="GO" id="GO:0016020">
    <property type="term" value="C:membrane"/>
    <property type="evidence" value="ECO:0007669"/>
    <property type="project" value="UniProtKB-SubCell"/>
</dbReference>
<dbReference type="PATRIC" id="fig|217031.6.peg.1033"/>
<evidence type="ECO:0000256" key="3">
    <source>
        <dbReference type="ARBA" id="ARBA00007931"/>
    </source>
</evidence>
<gene>
    <name evidence="14" type="ORF">ABB05_04765</name>
</gene>
<organism evidence="14 15">
    <name type="scientific">Lederbergia galactosidilytica</name>
    <dbReference type="NCBI Taxonomy" id="217031"/>
    <lineage>
        <taxon>Bacteria</taxon>
        <taxon>Bacillati</taxon>
        <taxon>Bacillota</taxon>
        <taxon>Bacilli</taxon>
        <taxon>Bacillales</taxon>
        <taxon>Bacillaceae</taxon>
        <taxon>Lederbergia</taxon>
    </lineage>
</organism>
<keyword evidence="10" id="KW-0482">Metalloprotease</keyword>
<dbReference type="GO" id="GO:0006508">
    <property type="term" value="P:proteolysis"/>
    <property type="evidence" value="ECO:0007669"/>
    <property type="project" value="UniProtKB-KW"/>
</dbReference>
<keyword evidence="15" id="KW-1185">Reference proteome</keyword>
<dbReference type="PANTHER" id="PTHR39188">
    <property type="entry name" value="MEMBRANE-ASSOCIATED ZINC METALLOPROTEASE M50B"/>
    <property type="match status" value="1"/>
</dbReference>
<dbReference type="PANTHER" id="PTHR39188:SF3">
    <property type="entry name" value="STAGE IV SPORULATION PROTEIN FB"/>
    <property type="match status" value="1"/>
</dbReference>
<dbReference type="InterPro" id="IPR008915">
    <property type="entry name" value="Peptidase_M50"/>
</dbReference>
<feature type="transmembrane region" description="Helical" evidence="12">
    <location>
        <begin position="156"/>
        <end position="176"/>
    </location>
</feature>
<dbReference type="OrthoDB" id="166377at2"/>
<evidence type="ECO:0000256" key="8">
    <source>
        <dbReference type="ARBA" id="ARBA00022833"/>
    </source>
</evidence>
<evidence type="ECO:0000256" key="10">
    <source>
        <dbReference type="ARBA" id="ARBA00023049"/>
    </source>
</evidence>
<proteinExistence type="inferred from homology"/>
<keyword evidence="5 12" id="KW-0812">Transmembrane</keyword>
<name>A0A178A2Q0_9BACI</name>
<evidence type="ECO:0000256" key="1">
    <source>
        <dbReference type="ARBA" id="ARBA00001947"/>
    </source>
</evidence>
<evidence type="ECO:0000256" key="4">
    <source>
        <dbReference type="ARBA" id="ARBA00022670"/>
    </source>
</evidence>
<dbReference type="RefSeq" id="WP_057986867.1">
    <property type="nucleotide sequence ID" value="NZ_LDJR01000027.1"/>
</dbReference>
<dbReference type="STRING" id="217031.ABB05_04765"/>
<dbReference type="GO" id="GO:0046872">
    <property type="term" value="F:metal ion binding"/>
    <property type="evidence" value="ECO:0007669"/>
    <property type="project" value="UniProtKB-KW"/>
</dbReference>
<evidence type="ECO:0000256" key="9">
    <source>
        <dbReference type="ARBA" id="ARBA00022989"/>
    </source>
</evidence>
<dbReference type="Proteomes" id="UP000077881">
    <property type="component" value="Unassembled WGS sequence"/>
</dbReference>
<feature type="transmembrane region" description="Helical" evidence="12">
    <location>
        <begin position="182"/>
        <end position="199"/>
    </location>
</feature>
<feature type="domain" description="Peptidase M50" evidence="13">
    <location>
        <begin position="33"/>
        <end position="105"/>
    </location>
</feature>
<evidence type="ECO:0000259" key="13">
    <source>
        <dbReference type="Pfam" id="PF02163"/>
    </source>
</evidence>
<comment type="subcellular location">
    <subcellularLocation>
        <location evidence="2">Membrane</location>
        <topology evidence="2">Multi-pass membrane protein</topology>
    </subcellularLocation>
</comment>
<dbReference type="EMBL" id="LDJR01000027">
    <property type="protein sequence ID" value="OAK74203.1"/>
    <property type="molecule type" value="Genomic_DNA"/>
</dbReference>
<evidence type="ECO:0000256" key="7">
    <source>
        <dbReference type="ARBA" id="ARBA00022801"/>
    </source>
</evidence>
<evidence type="ECO:0000313" key="14">
    <source>
        <dbReference type="EMBL" id="OAK74203.1"/>
    </source>
</evidence>
<keyword evidence="11 12" id="KW-0472">Membrane</keyword>
<reference evidence="14 15" key="1">
    <citation type="submission" date="2015-05" db="EMBL/GenBank/DDBJ databases">
        <title>Comparison of genome.</title>
        <authorList>
            <person name="Zheng Z."/>
            <person name="Sun M."/>
        </authorList>
    </citation>
    <scope>NUCLEOTIDE SEQUENCE [LARGE SCALE GENOMIC DNA]</scope>
    <source>
        <strain evidence="14 15">G25-74</strain>
    </source>
</reference>
<sequence>MNKYGRVFTKIRVHPLLWIIAGLSVMTGYFWELLALFAIVFIHEMGHALVAQFFNWKIKRVMLLPFGGFCDVDEHGNRSMLEDFCVIVGGPLQHLWIAGLIPVLYMGGLISADYAQQIVQYNWMIMFFNLLPIRPLDGGKLVHLYLSTYKPYLDSLRMSVIISFVILLIFHMLVIMIDPFNINIWAILIYLDTCLWTEWKQRKYMLMRFLLERHFGEQQSISRLQTIQADRDDYVFDILSKFKRGYKHLIDIDGNSEGEFQLDENELLYAYFSEKKVRARLMDLVYAS</sequence>
<dbReference type="AlphaFoldDB" id="A0A178A2Q0"/>
<protein>
    <submittedName>
        <fullName evidence="14">Stage IV sporulation protein FB</fullName>
    </submittedName>
</protein>
<feature type="transmembrane region" description="Helical" evidence="12">
    <location>
        <begin position="12"/>
        <end position="31"/>
    </location>
</feature>
<feature type="transmembrane region" description="Helical" evidence="12">
    <location>
        <begin position="84"/>
        <end position="106"/>
    </location>
</feature>
<evidence type="ECO:0000313" key="15">
    <source>
        <dbReference type="Proteomes" id="UP000077881"/>
    </source>
</evidence>
<evidence type="ECO:0000256" key="11">
    <source>
        <dbReference type="ARBA" id="ARBA00023136"/>
    </source>
</evidence>
<evidence type="ECO:0000256" key="12">
    <source>
        <dbReference type="SAM" id="Phobius"/>
    </source>
</evidence>
<evidence type="ECO:0000256" key="2">
    <source>
        <dbReference type="ARBA" id="ARBA00004141"/>
    </source>
</evidence>
<evidence type="ECO:0000256" key="6">
    <source>
        <dbReference type="ARBA" id="ARBA00022723"/>
    </source>
</evidence>
<dbReference type="Pfam" id="PF02163">
    <property type="entry name" value="Peptidase_M50"/>
    <property type="match status" value="1"/>
</dbReference>